<protein>
    <submittedName>
        <fullName evidence="2">Uncharacterized protein</fullName>
    </submittedName>
</protein>
<evidence type="ECO:0000313" key="3">
    <source>
        <dbReference type="Proteomes" id="UP000027586"/>
    </source>
</evidence>
<dbReference type="Proteomes" id="UP000027586">
    <property type="component" value="Unassembled WGS sequence"/>
</dbReference>
<organism evidence="2 3">
    <name type="scientific">Lichtheimia corymbifera JMRC:FSU:9682</name>
    <dbReference type="NCBI Taxonomy" id="1263082"/>
    <lineage>
        <taxon>Eukaryota</taxon>
        <taxon>Fungi</taxon>
        <taxon>Fungi incertae sedis</taxon>
        <taxon>Mucoromycota</taxon>
        <taxon>Mucoromycotina</taxon>
        <taxon>Mucoromycetes</taxon>
        <taxon>Mucorales</taxon>
        <taxon>Lichtheimiaceae</taxon>
        <taxon>Lichtheimia</taxon>
    </lineage>
</organism>
<comment type="caution">
    <text evidence="2">The sequence shown here is derived from an EMBL/GenBank/DDBJ whole genome shotgun (WGS) entry which is preliminary data.</text>
</comment>
<dbReference type="EMBL" id="CBTN010000091">
    <property type="protein sequence ID" value="CDH60402.1"/>
    <property type="molecule type" value="Genomic_DNA"/>
</dbReference>
<evidence type="ECO:0000256" key="1">
    <source>
        <dbReference type="SAM" id="MobiDB-lite"/>
    </source>
</evidence>
<keyword evidence="3" id="KW-1185">Reference proteome</keyword>
<reference evidence="2" key="1">
    <citation type="submission" date="2013-08" db="EMBL/GenBank/DDBJ databases">
        <title>Gene expansion shapes genome architecture in the human pathogen Lichtheimia corymbifera: an evolutionary genomics analysis in the ancient terrestrial Mucorales (Mucoromycotina).</title>
        <authorList>
            <person name="Schwartze V.U."/>
            <person name="Winter S."/>
            <person name="Shelest E."/>
            <person name="Marcet-Houben M."/>
            <person name="Horn F."/>
            <person name="Wehner S."/>
            <person name="Hoffmann K."/>
            <person name="Riege K."/>
            <person name="Sammeth M."/>
            <person name="Nowrousian M."/>
            <person name="Valiante V."/>
            <person name="Linde J."/>
            <person name="Jacobsen I.D."/>
            <person name="Marz M."/>
            <person name="Brakhage A.A."/>
            <person name="Gabaldon T."/>
            <person name="Bocker S."/>
            <person name="Voigt K."/>
        </authorList>
    </citation>
    <scope>NUCLEOTIDE SEQUENCE [LARGE SCALE GENOMIC DNA]</scope>
    <source>
        <strain evidence="2">FSU 9682</strain>
    </source>
</reference>
<evidence type="ECO:0000313" key="2">
    <source>
        <dbReference type="EMBL" id="CDH60402.1"/>
    </source>
</evidence>
<proteinExistence type="predicted"/>
<dbReference type="AlphaFoldDB" id="A0A068SEY6"/>
<sequence>MKNEVVTRFFQPTLWDGWLQSSAVMRNDSWNVALVACHVASKDDGSHPMDTAEEEDGSDGIDEGCSTAMDDIGILDYMHAATIFKHG</sequence>
<feature type="region of interest" description="Disordered" evidence="1">
    <location>
        <begin position="42"/>
        <end position="62"/>
    </location>
</feature>
<feature type="compositionally biased region" description="Acidic residues" evidence="1">
    <location>
        <begin position="51"/>
        <end position="62"/>
    </location>
</feature>
<name>A0A068SEY6_9FUNG</name>
<accession>A0A068SEY6</accession>
<dbReference type="VEuPathDB" id="FungiDB:LCOR_11186.1"/>
<gene>
    <name evidence="2" type="ORF">LCOR_11186.1</name>
</gene>